<evidence type="ECO:0000313" key="3">
    <source>
        <dbReference type="EMBL" id="KKM20614.1"/>
    </source>
</evidence>
<sequence length="561" mass="63349">MVVEQYMDDVLEGRIPACRYLILAVERQRNDMLTRDGVNLNFDPAAAQLAIDFIENLQHSKGVWAGKKLLLEPWQKFTCWCIFGWKKPDGSRRFRIAYNEVARKNGKSTFAAAIGLFLLLMDDEQGAEIYTAATKMDQAKIIHKEATRMVKASRDLRDYFGVGCHVNNIHVDQTNSLFEPLGADAKTLDGLNPSGAMIDELQAHRDSSIWDIIRSAIGSRLQPLMFAITTAGFNMHSFCYEQRDYAVKVLEGIIDDDSLFAIIFTLDRDDNGELLDDWKDETCWEKANPNLGVSVSVEDMKDMCKEAIESPTKKNNFLVKKLNVWTTQTVTWINLEKWNDCNEVVDEKLLVGKECCLGIDLASTTDIAASVKLFPWDDGKYVAVARFYVPKDRVLARQRKDRVPYQKWADEGYITLTAGNVIDYATIRADLYSDIEIYQPQYIAYDRWGFEGFRQDAIADGVDEDLWISFGQGFQSMSGPMKALETLYLSGKLIHNNNPVLTWMATNLAASTDPADNYKPDKKKSSEKIDGMVALIMALGVATSQPAKQESIYAERGLTIL</sequence>
<dbReference type="AlphaFoldDB" id="A0A0F9ILF6"/>
<evidence type="ECO:0008006" key="4">
    <source>
        <dbReference type="Google" id="ProtNLM"/>
    </source>
</evidence>
<dbReference type="Gene3D" id="3.40.50.300">
    <property type="entry name" value="P-loop containing nucleotide triphosphate hydrolases"/>
    <property type="match status" value="1"/>
</dbReference>
<dbReference type="InterPro" id="IPR046462">
    <property type="entry name" value="TerL_nuclease"/>
</dbReference>
<dbReference type="Pfam" id="PF20441">
    <property type="entry name" value="TerL_nuclease"/>
    <property type="match status" value="1"/>
</dbReference>
<dbReference type="PANTHER" id="PTHR41287:SF1">
    <property type="entry name" value="PROTEIN YMFN"/>
    <property type="match status" value="1"/>
</dbReference>
<organism evidence="3">
    <name type="scientific">marine sediment metagenome</name>
    <dbReference type="NCBI Taxonomy" id="412755"/>
    <lineage>
        <taxon>unclassified sequences</taxon>
        <taxon>metagenomes</taxon>
        <taxon>ecological metagenomes</taxon>
    </lineage>
</organism>
<evidence type="ECO:0000259" key="2">
    <source>
        <dbReference type="Pfam" id="PF20441"/>
    </source>
</evidence>
<feature type="domain" description="Terminase large subunit-like endonuclease" evidence="2">
    <location>
        <begin position="254"/>
        <end position="543"/>
    </location>
</feature>
<name>A0A0F9ILF6_9ZZZZ</name>
<dbReference type="PANTHER" id="PTHR41287">
    <property type="match status" value="1"/>
</dbReference>
<gene>
    <name evidence="3" type="ORF">LCGC14_1643700</name>
</gene>
<accession>A0A0F9ILF6</accession>
<dbReference type="InterPro" id="IPR027417">
    <property type="entry name" value="P-loop_NTPase"/>
</dbReference>
<protein>
    <recommendedName>
        <fullName evidence="4">Terminase large subunit</fullName>
    </recommendedName>
</protein>
<comment type="caution">
    <text evidence="3">The sequence shown here is derived from an EMBL/GenBank/DDBJ whole genome shotgun (WGS) entry which is preliminary data.</text>
</comment>
<feature type="domain" description="Terminase large subunit-like ATPase" evidence="1">
    <location>
        <begin position="73"/>
        <end position="246"/>
    </location>
</feature>
<dbReference type="InterPro" id="IPR046461">
    <property type="entry name" value="TerL_ATPase"/>
</dbReference>
<dbReference type="InterPro" id="IPR005021">
    <property type="entry name" value="Terminase_largesu-like"/>
</dbReference>
<proteinExistence type="predicted"/>
<dbReference type="Pfam" id="PF03354">
    <property type="entry name" value="TerL_ATPase"/>
    <property type="match status" value="1"/>
</dbReference>
<dbReference type="GO" id="GO:0004519">
    <property type="term" value="F:endonuclease activity"/>
    <property type="evidence" value="ECO:0007669"/>
    <property type="project" value="InterPro"/>
</dbReference>
<dbReference type="EMBL" id="LAZR01013729">
    <property type="protein sequence ID" value="KKM20614.1"/>
    <property type="molecule type" value="Genomic_DNA"/>
</dbReference>
<evidence type="ECO:0000259" key="1">
    <source>
        <dbReference type="Pfam" id="PF03354"/>
    </source>
</evidence>
<reference evidence="3" key="1">
    <citation type="journal article" date="2015" name="Nature">
        <title>Complex archaea that bridge the gap between prokaryotes and eukaryotes.</title>
        <authorList>
            <person name="Spang A."/>
            <person name="Saw J.H."/>
            <person name="Jorgensen S.L."/>
            <person name="Zaremba-Niedzwiedzka K."/>
            <person name="Martijn J."/>
            <person name="Lind A.E."/>
            <person name="van Eijk R."/>
            <person name="Schleper C."/>
            <person name="Guy L."/>
            <person name="Ettema T.J."/>
        </authorList>
    </citation>
    <scope>NUCLEOTIDE SEQUENCE</scope>
</reference>